<feature type="compositionally biased region" description="Basic and acidic residues" evidence="1">
    <location>
        <begin position="194"/>
        <end position="216"/>
    </location>
</feature>
<dbReference type="AlphaFoldDB" id="A0A9K3GEZ6"/>
<accession>A0A9K3GEZ6</accession>
<evidence type="ECO:0000313" key="3">
    <source>
        <dbReference type="Proteomes" id="UP000265618"/>
    </source>
</evidence>
<name>A0A9K3GEZ6_9EUKA</name>
<feature type="region of interest" description="Disordered" evidence="1">
    <location>
        <begin position="183"/>
        <end position="243"/>
    </location>
</feature>
<feature type="compositionally biased region" description="Basic and acidic residues" evidence="1">
    <location>
        <begin position="584"/>
        <end position="617"/>
    </location>
</feature>
<reference evidence="2 3" key="1">
    <citation type="journal article" date="2018" name="PLoS ONE">
        <title>The draft genome of Kipferlia bialata reveals reductive genome evolution in fornicate parasites.</title>
        <authorList>
            <person name="Tanifuji G."/>
            <person name="Takabayashi S."/>
            <person name="Kume K."/>
            <person name="Takagi M."/>
            <person name="Nakayama T."/>
            <person name="Kamikawa R."/>
            <person name="Inagaki Y."/>
            <person name="Hashimoto T."/>
        </authorList>
    </citation>
    <scope>NUCLEOTIDE SEQUENCE [LARGE SCALE GENOMIC DNA]</scope>
    <source>
        <strain evidence="2">NY0173</strain>
    </source>
</reference>
<proteinExistence type="predicted"/>
<feature type="region of interest" description="Disordered" evidence="1">
    <location>
        <begin position="894"/>
        <end position="933"/>
    </location>
</feature>
<evidence type="ECO:0000313" key="2">
    <source>
        <dbReference type="EMBL" id="GIQ81509.1"/>
    </source>
</evidence>
<gene>
    <name evidence="2" type="ORF">KIPB_002474</name>
</gene>
<feature type="compositionally biased region" description="Basic and acidic residues" evidence="1">
    <location>
        <begin position="976"/>
        <end position="987"/>
    </location>
</feature>
<protein>
    <submittedName>
        <fullName evidence="2">Uncharacterized protein</fullName>
    </submittedName>
</protein>
<dbReference type="EMBL" id="BDIP01000414">
    <property type="protein sequence ID" value="GIQ81509.1"/>
    <property type="molecule type" value="Genomic_DNA"/>
</dbReference>
<feature type="non-terminal residue" evidence="2">
    <location>
        <position position="1"/>
    </location>
</feature>
<feature type="compositionally biased region" description="Polar residues" evidence="1">
    <location>
        <begin position="894"/>
        <end position="904"/>
    </location>
</feature>
<keyword evidence="3" id="KW-1185">Reference proteome</keyword>
<sequence>METEVEIYATTYGDTTEFTIAANSAGVYGCAMTEVEVYLELKDANGLIDGFDGRALSIYMTDVGVTSAVPVYWSEDQASYMASLSYSDCYTGGDLSVSLVTETMSTLTSTIDVEGLSTTLSSPSSLYVGVETALTITVSDADGATLSAETLEVSVDGEVPVCTGHQRTQYRVTRSCLGQMQRAQGVKGVAGKRVQREREREREREKGREKGRERGTGSRGKMPPSDLGLGGAKGTDTKRRPSVETHIELDQVKIHTLTQMAQRSDPDVYIRLFTSKSPVPRPDLKGLYEKAEGDVELLIDACRAEYIDVQRPGVLTSEPNLDAIQQRQTEAMEALTRYGKTGAFIGEACKKASDPNGTGTSMQKSRKQHVDHTVKALHQVVKKGLEGLREIDGCIALLKEQNNLVDTYLRTQSRLEDRVTDLDAATDPECIEGVEEILRLHASDVQPSLSRLQQIWTTLGDESNKMSRSIKHDQDEFLGGLESRKADASGRIEAARIAQQHRDEMQRHKRDLEATTETLLQGIDGASDLSERLVLINEALANTAGGAICTTMQRIKETAQLMGDTDSDPSSEARDVLESFTTTLDDRKRETETERELEAERQAKREREAAAEREAEAERARVQREVAQTFDWISEALGFDKSVAEDEGQYPPDSDRTSSVSTLREALANNERLHQVGSGLQAGADQIREWLQMDVRGVYASECHSGLEAGVTLPIILGLYEDICGDLRARHDSLETALRVAKEGLVEAEGLVDRCEAGVAFMDKWHKSNILSVSDTIDDPAVVDVMRPRYQHGQVHWKGCQKEAVDAHAAVDRTQDDGLCTRLQLALEKSTLHLNECTAALGQIDDGSHPGFQVRTPTVPTGLHGQIRPPPTVLIRPTTMRTVPPQVSVHSCVSPVVTTGTGTDKATDSDSDRQSRQVCRESPRPQHPAGHTANATVMRKQIEESKDTPLDFGSQAEDLTPQGCSCSDQPEAETLPTERERESKAGDAPEQALLPERSVATQAEVGSVAPGLSKVSGLQVSPSLPRDSIAIHDMPVKGTLPLTNPPAP</sequence>
<comment type="caution">
    <text evidence="2">The sequence shown here is derived from an EMBL/GenBank/DDBJ whole genome shotgun (WGS) entry which is preliminary data.</text>
</comment>
<dbReference type="Proteomes" id="UP000265618">
    <property type="component" value="Unassembled WGS sequence"/>
</dbReference>
<feature type="region of interest" description="Disordered" evidence="1">
    <location>
        <begin position="561"/>
        <end position="617"/>
    </location>
</feature>
<feature type="region of interest" description="Disordered" evidence="1">
    <location>
        <begin position="1029"/>
        <end position="1048"/>
    </location>
</feature>
<evidence type="ECO:0000256" key="1">
    <source>
        <dbReference type="SAM" id="MobiDB-lite"/>
    </source>
</evidence>
<feature type="compositionally biased region" description="Basic and acidic residues" evidence="1">
    <location>
        <begin position="905"/>
        <end position="924"/>
    </location>
</feature>
<feature type="region of interest" description="Disordered" evidence="1">
    <location>
        <begin position="949"/>
        <end position="1022"/>
    </location>
</feature>
<organism evidence="2 3">
    <name type="scientific">Kipferlia bialata</name>
    <dbReference type="NCBI Taxonomy" id="797122"/>
    <lineage>
        <taxon>Eukaryota</taxon>
        <taxon>Metamonada</taxon>
        <taxon>Carpediemonas-like organisms</taxon>
        <taxon>Kipferlia</taxon>
    </lineage>
</organism>